<gene>
    <name evidence="1" type="ORF">LCGC14_1069390</name>
</gene>
<sequence length="72" mass="8212">MSEVQVQYRIVVKYSYEKLEEEVNSLLGTNGWELAGQLIVNGVHPPWNEMIWCQPMVRTETVVPSIRGPGKP</sequence>
<evidence type="ECO:0000313" key="1">
    <source>
        <dbReference type="EMBL" id="KKN07227.1"/>
    </source>
</evidence>
<name>A0A0F9N5T4_9ZZZZ</name>
<accession>A0A0F9N5T4</accession>
<organism evidence="1">
    <name type="scientific">marine sediment metagenome</name>
    <dbReference type="NCBI Taxonomy" id="412755"/>
    <lineage>
        <taxon>unclassified sequences</taxon>
        <taxon>metagenomes</taxon>
        <taxon>ecological metagenomes</taxon>
    </lineage>
</organism>
<dbReference type="AlphaFoldDB" id="A0A0F9N5T4"/>
<dbReference type="EMBL" id="LAZR01004594">
    <property type="protein sequence ID" value="KKN07227.1"/>
    <property type="molecule type" value="Genomic_DNA"/>
</dbReference>
<proteinExistence type="predicted"/>
<protein>
    <submittedName>
        <fullName evidence="1">Uncharacterized protein</fullName>
    </submittedName>
</protein>
<comment type="caution">
    <text evidence="1">The sequence shown here is derived from an EMBL/GenBank/DDBJ whole genome shotgun (WGS) entry which is preliminary data.</text>
</comment>
<reference evidence="1" key="1">
    <citation type="journal article" date="2015" name="Nature">
        <title>Complex archaea that bridge the gap between prokaryotes and eukaryotes.</title>
        <authorList>
            <person name="Spang A."/>
            <person name="Saw J.H."/>
            <person name="Jorgensen S.L."/>
            <person name="Zaremba-Niedzwiedzka K."/>
            <person name="Martijn J."/>
            <person name="Lind A.E."/>
            <person name="van Eijk R."/>
            <person name="Schleper C."/>
            <person name="Guy L."/>
            <person name="Ettema T.J."/>
        </authorList>
    </citation>
    <scope>NUCLEOTIDE SEQUENCE</scope>
</reference>